<dbReference type="VEuPathDB" id="FungiDB:SCHCODRAFT_02750086"/>
<sequence length="683" mass="75015">MPLGLAALNPQGLIRRIKSTRKKHHAGRQSDNVETTKGFALFAAKKVAPPLVREKECAPPVVPARLCRSAATAPSETQTPLDCVCAQRIEELEQEVAAIRVLLSEHISAASQVKSTHRSSAQLESVAVQTDIDTSPIVGKSPSPIPLEDGYLEERSSSPTTPTSDHGDEDTSYGSIDNTPDLTFDHPTDVSYSASSMDEDNSPVLTVLNAAELTCARTAGMHYPHDHLGRESADCGIVEEHSASLDHGSTFELEHLPSLRKHVIWGEDVVDDRSDVASDSASILSEPEVVSSGLLDAIDELLEELRDAPQRRPALLDRRPSFETISLVQAREQRIHKEKYTRLHRSLEAEDLDARHDDLCQRRPTVTGYYYQRASYHLLPVSTFFPPHPNSKRLPKSMKPSYKCGLPGLEEDLPPEYTPSADDSLPPAYAFTEDMVKRVKALAPASAGPNPHPISMTQFFELLDIVKAGKPLPIFSIGSCEVIHQPTTKRVVNWRNIYLEAGCDGTPPAQRATDVLDRAAAFDGVVPLTYVGVYDVGEPIDEQDMLHRTVYNIAFRMQPAEYQATGKILAGIYIANAKQIVLQALRREQDADEAPEQPLPVDEQRCKPLPSQRRPPSCVPSELIDPDTGCIMDPGSSPTPSLPALPLVEPSAPMPVRYYTPPPSIEPPVHWIGTQLLSSLDDY</sequence>
<name>D8Q9S7_SCHCM</name>
<dbReference type="HOGENOM" id="CLU_402877_0_0_1"/>
<gene>
    <name evidence="2" type="ORF">SCHCODRAFT_110686</name>
</gene>
<evidence type="ECO:0000313" key="2">
    <source>
        <dbReference type="EMBL" id="EFI95277.1"/>
    </source>
</evidence>
<evidence type="ECO:0000256" key="1">
    <source>
        <dbReference type="SAM" id="MobiDB-lite"/>
    </source>
</evidence>
<feature type="region of interest" description="Disordered" evidence="1">
    <location>
        <begin position="134"/>
        <end position="199"/>
    </location>
</feature>
<dbReference type="AlphaFoldDB" id="D8Q9S7"/>
<dbReference type="InParanoid" id="D8Q9S7"/>
<dbReference type="EMBL" id="GL377308">
    <property type="protein sequence ID" value="EFI95277.1"/>
    <property type="molecule type" value="Genomic_DNA"/>
</dbReference>
<feature type="region of interest" description="Disordered" evidence="1">
    <location>
        <begin position="589"/>
        <end position="619"/>
    </location>
</feature>
<organism evidence="3">
    <name type="scientific">Schizophyllum commune (strain H4-8 / FGSC 9210)</name>
    <name type="common">Split gill fungus</name>
    <dbReference type="NCBI Taxonomy" id="578458"/>
    <lineage>
        <taxon>Eukaryota</taxon>
        <taxon>Fungi</taxon>
        <taxon>Dikarya</taxon>
        <taxon>Basidiomycota</taxon>
        <taxon>Agaricomycotina</taxon>
        <taxon>Agaricomycetes</taxon>
        <taxon>Agaricomycetidae</taxon>
        <taxon>Agaricales</taxon>
        <taxon>Schizophyllaceae</taxon>
        <taxon>Schizophyllum</taxon>
    </lineage>
</organism>
<reference evidence="2 3" key="1">
    <citation type="journal article" date="2010" name="Nat. Biotechnol.">
        <title>Genome sequence of the model mushroom Schizophyllum commune.</title>
        <authorList>
            <person name="Ohm R.A."/>
            <person name="de Jong J.F."/>
            <person name="Lugones L.G."/>
            <person name="Aerts A."/>
            <person name="Kothe E."/>
            <person name="Stajich J.E."/>
            <person name="de Vries R.P."/>
            <person name="Record E."/>
            <person name="Levasseur A."/>
            <person name="Baker S.E."/>
            <person name="Bartholomew K.A."/>
            <person name="Coutinho P.M."/>
            <person name="Erdmann S."/>
            <person name="Fowler T.J."/>
            <person name="Gathman A.C."/>
            <person name="Lombard V."/>
            <person name="Henrissat B."/>
            <person name="Knabe N."/>
            <person name="Kuees U."/>
            <person name="Lilly W.W."/>
            <person name="Lindquist E."/>
            <person name="Lucas S."/>
            <person name="Magnuson J.K."/>
            <person name="Piumi F."/>
            <person name="Raudaskoski M."/>
            <person name="Salamov A."/>
            <person name="Schmutz J."/>
            <person name="Schwarze F.W.M.R."/>
            <person name="vanKuyk P.A."/>
            <person name="Horton J.S."/>
            <person name="Grigoriev I.V."/>
            <person name="Woesten H.A.B."/>
        </authorList>
    </citation>
    <scope>NUCLEOTIDE SEQUENCE [LARGE SCALE GENOMIC DNA]</scope>
    <source>
        <strain evidence="3">H4-8 / FGSC 9210</strain>
    </source>
</reference>
<feature type="compositionally biased region" description="Polar residues" evidence="1">
    <location>
        <begin position="172"/>
        <end position="181"/>
    </location>
</feature>
<protein>
    <submittedName>
        <fullName evidence="2">Uncharacterized protein</fullName>
    </submittedName>
</protein>
<proteinExistence type="predicted"/>
<evidence type="ECO:0000313" key="3">
    <source>
        <dbReference type="Proteomes" id="UP000007431"/>
    </source>
</evidence>
<accession>D8Q9S7</accession>
<feature type="non-terminal residue" evidence="2">
    <location>
        <position position="683"/>
    </location>
</feature>
<keyword evidence="3" id="KW-1185">Reference proteome</keyword>
<dbReference type="Proteomes" id="UP000007431">
    <property type="component" value="Unassembled WGS sequence"/>
</dbReference>